<name>A0ACB7Y5I3_9ERIC</name>
<evidence type="ECO:0000313" key="1">
    <source>
        <dbReference type="EMBL" id="KAH7848641.1"/>
    </source>
</evidence>
<accession>A0ACB7Y5I3</accession>
<reference evidence="1 2" key="1">
    <citation type="journal article" date="2021" name="Hortic Res">
        <title>High-quality reference genome and annotation aids understanding of berry development for evergreen blueberry (Vaccinium darrowii).</title>
        <authorList>
            <person name="Yu J."/>
            <person name="Hulse-Kemp A.M."/>
            <person name="Babiker E."/>
            <person name="Staton M."/>
        </authorList>
    </citation>
    <scope>NUCLEOTIDE SEQUENCE [LARGE SCALE GENOMIC DNA]</scope>
    <source>
        <strain evidence="2">cv. NJ 8807/NJ 8810</strain>
        <tissue evidence="1">Young leaf</tissue>
    </source>
</reference>
<dbReference type="EMBL" id="CM037157">
    <property type="protein sequence ID" value="KAH7848641.1"/>
    <property type="molecule type" value="Genomic_DNA"/>
</dbReference>
<proteinExistence type="predicted"/>
<evidence type="ECO:0000313" key="2">
    <source>
        <dbReference type="Proteomes" id="UP000828048"/>
    </source>
</evidence>
<keyword evidence="2" id="KW-1185">Reference proteome</keyword>
<organism evidence="1 2">
    <name type="scientific">Vaccinium darrowii</name>
    <dbReference type="NCBI Taxonomy" id="229202"/>
    <lineage>
        <taxon>Eukaryota</taxon>
        <taxon>Viridiplantae</taxon>
        <taxon>Streptophyta</taxon>
        <taxon>Embryophyta</taxon>
        <taxon>Tracheophyta</taxon>
        <taxon>Spermatophyta</taxon>
        <taxon>Magnoliopsida</taxon>
        <taxon>eudicotyledons</taxon>
        <taxon>Gunneridae</taxon>
        <taxon>Pentapetalae</taxon>
        <taxon>asterids</taxon>
        <taxon>Ericales</taxon>
        <taxon>Ericaceae</taxon>
        <taxon>Vaccinioideae</taxon>
        <taxon>Vaccinieae</taxon>
        <taxon>Vaccinium</taxon>
    </lineage>
</organism>
<sequence>MDCASKTPSEWDWENLCVFTGKTIGIPKHVQLSSHEIEAEGVGNEFPYSSADSSLKEGVDTFSTIDELPVDCCRKEVFSENLPTFGDSITCGATMIGLKLGRRTYFEGMSAASSSKTAASFPAIPTSSAATAKRSRGASHQGARTPHCQVEGCHLDLKFCQQCSRFHNLSEFDDNKRSCRKRLSDHNARRRRPRQEAMQFNSVRASSLYDGRHQMNSLLSRVPSPVSHHTWQDGCNLKIEQSSESLSRPTKHAGVHRETYLSSEKLPNYSSIECLDSERIFSFHSTPPRILNQDSGPPSIRSNLDVASDIRSALSLLSANSWGLNEHEPTSLEHFIQVNQSSGALPMMQSEPQTAALASSQYMQVEEPTAMSHMHSLDLHSNGNSQFQEFQFFKAPYESGCFYPNQIN</sequence>
<gene>
    <name evidence="1" type="ORF">Vadar_005500</name>
</gene>
<protein>
    <submittedName>
        <fullName evidence="1">Uncharacterized protein</fullName>
    </submittedName>
</protein>
<comment type="caution">
    <text evidence="1">The sequence shown here is derived from an EMBL/GenBank/DDBJ whole genome shotgun (WGS) entry which is preliminary data.</text>
</comment>
<dbReference type="Proteomes" id="UP000828048">
    <property type="component" value="Chromosome 7"/>
</dbReference>